<dbReference type="AlphaFoldDB" id="A0AAJ5WU46"/>
<reference evidence="1" key="1">
    <citation type="submission" date="2023-03" db="EMBL/GenBank/DDBJ databases">
        <title>Andean soil-derived lignocellulolytic bacterial consortium as a source of novel taxa and putative plastic-active enzymes.</title>
        <authorList>
            <person name="Diaz-Garcia L."/>
            <person name="Chuvochina M."/>
            <person name="Feuerriegel G."/>
            <person name="Bunk B."/>
            <person name="Sproer C."/>
            <person name="Streit W.R."/>
            <person name="Rodriguez L.M."/>
            <person name="Overmann J."/>
            <person name="Jimenez D.J."/>
        </authorList>
    </citation>
    <scope>NUCLEOTIDE SEQUENCE</scope>
    <source>
        <strain evidence="1">MAG 7</strain>
    </source>
</reference>
<organism evidence="1 2">
    <name type="scientific">Candidatus Pseudobacter hemicellulosilyticus</name>
    <dbReference type="NCBI Taxonomy" id="3121375"/>
    <lineage>
        <taxon>Bacteria</taxon>
        <taxon>Pseudomonadati</taxon>
        <taxon>Bacteroidota</taxon>
        <taxon>Chitinophagia</taxon>
        <taxon>Chitinophagales</taxon>
        <taxon>Chitinophagaceae</taxon>
        <taxon>Pseudobacter</taxon>
    </lineage>
</organism>
<dbReference type="Proteomes" id="UP001220610">
    <property type="component" value="Chromosome"/>
</dbReference>
<gene>
    <name evidence="1" type="ORF">P0Y53_04010</name>
</gene>
<proteinExistence type="predicted"/>
<evidence type="ECO:0000313" key="1">
    <source>
        <dbReference type="EMBL" id="WEK36657.1"/>
    </source>
</evidence>
<name>A0AAJ5WU46_9BACT</name>
<dbReference type="EMBL" id="CP119311">
    <property type="protein sequence ID" value="WEK36657.1"/>
    <property type="molecule type" value="Genomic_DNA"/>
</dbReference>
<sequence length="158" mass="17329">MKLIHIILIIAAPLFLLLACDKEEQDFIRDNTEPTGVGYYPVSTNSLLDLNKTPVAALATSTSSATAYAAGATIKTELQFFSEGPVKEINQYNTIGGTRTKTGTWPYAKAYSSFKKLDTLLVPYVMPTGTAGTVIKLEYEILNENSLNVIRTVYVKLQ</sequence>
<protein>
    <submittedName>
        <fullName evidence="1">Uncharacterized protein</fullName>
    </submittedName>
</protein>
<evidence type="ECO:0000313" key="2">
    <source>
        <dbReference type="Proteomes" id="UP001220610"/>
    </source>
</evidence>
<accession>A0AAJ5WU46</accession>